<evidence type="ECO:0000256" key="4">
    <source>
        <dbReference type="ARBA" id="ARBA00004496"/>
    </source>
</evidence>
<dbReference type="InterPro" id="IPR008279">
    <property type="entry name" value="PEP-util_enz_mobile_dom"/>
</dbReference>
<dbReference type="Pfam" id="PF00391">
    <property type="entry name" value="PEP-utilizers"/>
    <property type="match status" value="1"/>
</dbReference>
<dbReference type="InterPro" id="IPR050499">
    <property type="entry name" value="PEP-utilizing_PTS_enzyme"/>
</dbReference>
<keyword evidence="12 17" id="KW-0598">Phosphotransferase system</keyword>
<dbReference type="InterPro" id="IPR000121">
    <property type="entry name" value="PEP_util_C"/>
</dbReference>
<dbReference type="PRINTS" id="PR01736">
    <property type="entry name" value="PHPHTRNFRASE"/>
</dbReference>
<dbReference type="GO" id="GO:0008965">
    <property type="term" value="F:phosphoenolpyruvate-protein phosphotransferase activity"/>
    <property type="evidence" value="ECO:0007669"/>
    <property type="project" value="UniProtKB-EC"/>
</dbReference>
<dbReference type="PANTHER" id="PTHR46244">
    <property type="entry name" value="PHOSPHOENOLPYRUVATE-PROTEIN PHOSPHOTRANSFERASE"/>
    <property type="match status" value="1"/>
</dbReference>
<dbReference type="EC" id="2.7.3.9" evidence="6 17"/>
<name>A0A949NE33_9FIRM</name>
<evidence type="ECO:0000256" key="7">
    <source>
        <dbReference type="ARBA" id="ARBA00016544"/>
    </source>
</evidence>
<keyword evidence="25" id="KW-1185">Reference proteome</keyword>
<keyword evidence="14 17" id="KW-0418">Kinase</keyword>
<feature type="binding site" evidence="19">
    <location>
        <begin position="459"/>
        <end position="460"/>
    </location>
    <ligand>
        <name>phosphoenolpyruvate</name>
        <dbReference type="ChEBI" id="CHEBI:58702"/>
    </ligand>
</feature>
<evidence type="ECO:0000259" key="21">
    <source>
        <dbReference type="Pfam" id="PF00391"/>
    </source>
</evidence>
<evidence type="ECO:0000313" key="24">
    <source>
        <dbReference type="EMBL" id="MBU9736666.1"/>
    </source>
</evidence>
<evidence type="ECO:0000256" key="2">
    <source>
        <dbReference type="ARBA" id="ARBA00001946"/>
    </source>
</evidence>
<comment type="subcellular location">
    <subcellularLocation>
        <location evidence="4 17">Cytoplasm</location>
    </subcellularLocation>
</comment>
<dbReference type="InterPro" id="IPR036618">
    <property type="entry name" value="PtsI_HPr-bd_sf"/>
</dbReference>
<keyword evidence="9 17" id="KW-0963">Cytoplasm</keyword>
<dbReference type="PIRSF" id="PIRSF000732">
    <property type="entry name" value="PTS_enzyme_I"/>
    <property type="match status" value="1"/>
</dbReference>
<evidence type="ECO:0000256" key="20">
    <source>
        <dbReference type="PIRSR" id="PIRSR000732-3"/>
    </source>
</evidence>
<feature type="domain" description="PEP-utilising enzyme mobile" evidence="21">
    <location>
        <begin position="158"/>
        <end position="230"/>
    </location>
</feature>
<dbReference type="InterPro" id="IPR015813">
    <property type="entry name" value="Pyrv/PenolPyrv_kinase-like_dom"/>
</dbReference>
<sequence>MNIWNDGKIASEGYASGPAFIVQRDERPACTDKIREEEIEEEILRFDQAVETGVEQLRKLLEETQSLPVGQAGNADIFAGHLEILTDCTLYEEVTGRIRRDLENVQMALQLSADHFAAAFEAMDDAYMRERADDVRDVERRLMLILQGVEETAFHTLRETSVVVAADLTPSDTVRMNMDLVAGIITEKGGVTGHVGIIARNSGIPSLVCVGPILSKIRNREQVLLDAERGSIITSPDRETQEKFCRNAAAYRDLCKKAKENADLPCITVDGRKLSVCANAGSPEEAEQAAAYSVDGIGLFRSEFLYMRQRRFPTEEEQFEAYRSAVRSMGGREVTIRTLDIGGDKGLDYFQLPKEENPFLGCRAIRICLKRPDIFKTQLRAILRASAFGRVRIMFPMIAWVEELEKALEILNVCKKELREEGKLFDEGVETGIMIETPAAVILAQELASRVDFFSIGTNDLTQYMLAADRGNPEVAPLYNPFHPAVLRSIHHVIRAGHERHIPVGMCGELAGNIEAARLLLGLGLDEFSMSAPSTPRIKQELRAANYGEAVGAAAEALKSPYTILG</sequence>
<evidence type="ECO:0000256" key="3">
    <source>
        <dbReference type="ARBA" id="ARBA00002728"/>
    </source>
</evidence>
<comment type="function">
    <text evidence="3 17">General (non sugar-specific) component of the phosphoenolpyruvate-dependent sugar phosphotransferase system (sugar PTS). This major carbohydrate active-transport system catalyzes the phosphorylation of incoming sugar substrates concomitantly with their translocation across the cell membrane. Enzyme I transfers the phosphoryl group from phosphoenolpyruvate (PEP) to the phosphoryl carrier protein (HPr).</text>
</comment>
<evidence type="ECO:0000256" key="17">
    <source>
        <dbReference type="PIRNR" id="PIRNR000732"/>
    </source>
</evidence>
<feature type="active site" description="Proton donor" evidence="18">
    <location>
        <position position="507"/>
    </location>
</feature>
<dbReference type="InterPro" id="IPR040442">
    <property type="entry name" value="Pyrv_kinase-like_dom_sf"/>
</dbReference>
<dbReference type="SUPFAM" id="SSF51621">
    <property type="entry name" value="Phosphoenolpyruvate/pyruvate domain"/>
    <property type="match status" value="1"/>
</dbReference>
<gene>
    <name evidence="24" type="primary">ptsP</name>
    <name evidence="24" type="ORF">KTH89_08950</name>
</gene>
<dbReference type="SUPFAM" id="SSF47831">
    <property type="entry name" value="Enzyme I of the PEP:sugar phosphotransferase system HPr-binding (sub)domain"/>
    <property type="match status" value="1"/>
</dbReference>
<dbReference type="Gene3D" id="3.50.30.10">
    <property type="entry name" value="Phosphohistidine domain"/>
    <property type="match status" value="1"/>
</dbReference>
<dbReference type="EMBL" id="JAHQCW010000012">
    <property type="protein sequence ID" value="MBU9736666.1"/>
    <property type="molecule type" value="Genomic_DNA"/>
</dbReference>
<dbReference type="InterPro" id="IPR024692">
    <property type="entry name" value="PTS_EI"/>
</dbReference>
<evidence type="ECO:0000256" key="9">
    <source>
        <dbReference type="ARBA" id="ARBA00022490"/>
    </source>
</evidence>
<comment type="similarity">
    <text evidence="5 17">Belongs to the PEP-utilizing enzyme family.</text>
</comment>
<dbReference type="InterPro" id="IPR036637">
    <property type="entry name" value="Phosphohistidine_dom_sf"/>
</dbReference>
<comment type="catalytic activity">
    <reaction evidence="1 17">
        <text>L-histidyl-[protein] + phosphoenolpyruvate = N(pros)-phospho-L-histidyl-[protein] + pyruvate</text>
        <dbReference type="Rhea" id="RHEA:23880"/>
        <dbReference type="Rhea" id="RHEA-COMP:9745"/>
        <dbReference type="Rhea" id="RHEA-COMP:9746"/>
        <dbReference type="ChEBI" id="CHEBI:15361"/>
        <dbReference type="ChEBI" id="CHEBI:29979"/>
        <dbReference type="ChEBI" id="CHEBI:58702"/>
        <dbReference type="ChEBI" id="CHEBI:64837"/>
        <dbReference type="EC" id="2.7.3.9"/>
    </reaction>
</comment>
<dbReference type="Pfam" id="PF05524">
    <property type="entry name" value="PEP-utilisers_N"/>
    <property type="match status" value="1"/>
</dbReference>
<evidence type="ECO:0000256" key="6">
    <source>
        <dbReference type="ARBA" id="ARBA00012232"/>
    </source>
</evidence>
<feature type="binding site" evidence="19">
    <location>
        <position position="301"/>
    </location>
    <ligand>
        <name>phosphoenolpyruvate</name>
        <dbReference type="ChEBI" id="CHEBI:58702"/>
    </ligand>
</feature>
<dbReference type="GO" id="GO:0046872">
    <property type="term" value="F:metal ion binding"/>
    <property type="evidence" value="ECO:0007669"/>
    <property type="project" value="UniProtKB-KW"/>
</dbReference>
<feature type="binding site" evidence="20">
    <location>
        <position position="460"/>
    </location>
    <ligand>
        <name>Mg(2+)</name>
        <dbReference type="ChEBI" id="CHEBI:18420"/>
    </ligand>
</feature>
<proteinExistence type="inferred from homology"/>
<dbReference type="NCBIfam" id="TIGR01417">
    <property type="entry name" value="PTS_I_fam"/>
    <property type="match status" value="1"/>
</dbReference>
<dbReference type="Gene3D" id="1.10.274.10">
    <property type="entry name" value="PtsI, HPr-binding domain"/>
    <property type="match status" value="1"/>
</dbReference>
<dbReference type="SUPFAM" id="SSF52009">
    <property type="entry name" value="Phosphohistidine domain"/>
    <property type="match status" value="1"/>
</dbReference>
<evidence type="ECO:0000313" key="25">
    <source>
        <dbReference type="Proteomes" id="UP000712157"/>
    </source>
</evidence>
<dbReference type="Gene3D" id="3.20.20.60">
    <property type="entry name" value="Phosphoenolpyruvate-binding domains"/>
    <property type="match status" value="1"/>
</dbReference>
<feature type="binding site" evidence="20">
    <location>
        <position position="436"/>
    </location>
    <ligand>
        <name>Mg(2+)</name>
        <dbReference type="ChEBI" id="CHEBI:18420"/>
    </ligand>
</feature>
<dbReference type="RefSeq" id="WP_238721424.1">
    <property type="nucleotide sequence ID" value="NZ_JAHQCW010000012.1"/>
</dbReference>
<evidence type="ECO:0000259" key="22">
    <source>
        <dbReference type="Pfam" id="PF02896"/>
    </source>
</evidence>
<accession>A0A949NE33</accession>
<reference evidence="24" key="1">
    <citation type="submission" date="2021-06" db="EMBL/GenBank/DDBJ databases">
        <title>Description of novel taxa of the family Lachnospiraceae.</title>
        <authorList>
            <person name="Chaplin A.V."/>
            <person name="Sokolova S.R."/>
            <person name="Pikina A.P."/>
            <person name="Korzhanova M."/>
            <person name="Belova V."/>
            <person name="Korostin D."/>
            <person name="Efimov B.A."/>
        </authorList>
    </citation>
    <scope>NUCLEOTIDE SEQUENCE</scope>
    <source>
        <strain evidence="24">ASD5720</strain>
    </source>
</reference>
<comment type="caution">
    <text evidence="24">The sequence shown here is derived from an EMBL/GenBank/DDBJ whole genome shotgun (WGS) entry which is preliminary data.</text>
</comment>
<dbReference type="GO" id="GO:0009401">
    <property type="term" value="P:phosphoenolpyruvate-dependent sugar phosphotransferase system"/>
    <property type="evidence" value="ECO:0007669"/>
    <property type="project" value="UniProtKB-KW"/>
</dbReference>
<feature type="binding site" evidence="19">
    <location>
        <position position="337"/>
    </location>
    <ligand>
        <name>phosphoenolpyruvate</name>
        <dbReference type="ChEBI" id="CHEBI:58702"/>
    </ligand>
</feature>
<keyword evidence="10 17" id="KW-0762">Sugar transport</keyword>
<dbReference type="InterPro" id="IPR008731">
    <property type="entry name" value="PTS_EIN"/>
</dbReference>
<evidence type="ECO:0000256" key="16">
    <source>
        <dbReference type="ARBA" id="ARBA00033235"/>
    </source>
</evidence>
<evidence type="ECO:0000256" key="13">
    <source>
        <dbReference type="ARBA" id="ARBA00022723"/>
    </source>
</evidence>
<feature type="active site" description="Tele-phosphohistidine intermediate" evidence="18">
    <location>
        <position position="194"/>
    </location>
</feature>
<dbReference type="GO" id="GO:0005737">
    <property type="term" value="C:cytoplasm"/>
    <property type="evidence" value="ECO:0007669"/>
    <property type="project" value="UniProtKB-SubCell"/>
</dbReference>
<feature type="binding site" evidence="19">
    <location>
        <position position="470"/>
    </location>
    <ligand>
        <name>phosphoenolpyruvate</name>
        <dbReference type="ChEBI" id="CHEBI:58702"/>
    </ligand>
</feature>
<evidence type="ECO:0000256" key="18">
    <source>
        <dbReference type="PIRSR" id="PIRSR000732-1"/>
    </source>
</evidence>
<dbReference type="Proteomes" id="UP000712157">
    <property type="component" value="Unassembled WGS sequence"/>
</dbReference>
<comment type="cofactor">
    <cofactor evidence="2 17 20">
        <name>Mg(2+)</name>
        <dbReference type="ChEBI" id="CHEBI:18420"/>
    </cofactor>
</comment>
<keyword evidence="8 17" id="KW-0813">Transport</keyword>
<organism evidence="24 25">
    <name type="scientific">Diplocloster agilis</name>
    <dbReference type="NCBI Taxonomy" id="2850323"/>
    <lineage>
        <taxon>Bacteria</taxon>
        <taxon>Bacillati</taxon>
        <taxon>Bacillota</taxon>
        <taxon>Clostridia</taxon>
        <taxon>Lachnospirales</taxon>
        <taxon>Lachnospiraceae</taxon>
        <taxon>Diplocloster</taxon>
    </lineage>
</organism>
<evidence type="ECO:0000256" key="10">
    <source>
        <dbReference type="ARBA" id="ARBA00022597"/>
    </source>
</evidence>
<feature type="domain" description="Phosphotransferase system enzyme I N-terminal" evidence="23">
    <location>
        <begin position="7"/>
        <end position="131"/>
    </location>
</feature>
<keyword evidence="11 17" id="KW-0808">Transferase</keyword>
<evidence type="ECO:0000259" key="23">
    <source>
        <dbReference type="Pfam" id="PF05524"/>
    </source>
</evidence>
<dbReference type="Pfam" id="PF02896">
    <property type="entry name" value="PEP-utilizers_C"/>
    <property type="match status" value="1"/>
</dbReference>
<protein>
    <recommendedName>
        <fullName evidence="7 17">Phosphoenolpyruvate-protein phosphotransferase</fullName>
        <ecNumber evidence="6 17">2.7.3.9</ecNumber>
    </recommendedName>
    <alternativeName>
        <fullName evidence="16 17">Phosphotransferase system, enzyme I</fullName>
    </alternativeName>
</protein>
<keyword evidence="13 17" id="KW-0479">Metal-binding</keyword>
<evidence type="ECO:0000256" key="14">
    <source>
        <dbReference type="ARBA" id="ARBA00022777"/>
    </source>
</evidence>
<evidence type="ECO:0000256" key="5">
    <source>
        <dbReference type="ARBA" id="ARBA00007837"/>
    </source>
</evidence>
<evidence type="ECO:0000256" key="19">
    <source>
        <dbReference type="PIRSR" id="PIRSR000732-2"/>
    </source>
</evidence>
<feature type="domain" description="PEP-utilising enzyme C-terminal" evidence="22">
    <location>
        <begin position="258"/>
        <end position="546"/>
    </location>
</feature>
<dbReference type="AlphaFoldDB" id="A0A949NE33"/>
<evidence type="ECO:0000256" key="12">
    <source>
        <dbReference type="ARBA" id="ARBA00022683"/>
    </source>
</evidence>
<dbReference type="GO" id="GO:0016301">
    <property type="term" value="F:kinase activity"/>
    <property type="evidence" value="ECO:0007669"/>
    <property type="project" value="UniProtKB-KW"/>
</dbReference>
<keyword evidence="15 17" id="KW-0460">Magnesium</keyword>
<evidence type="ECO:0000256" key="11">
    <source>
        <dbReference type="ARBA" id="ARBA00022679"/>
    </source>
</evidence>
<dbReference type="InterPro" id="IPR006318">
    <property type="entry name" value="PTS_EI-like"/>
</dbReference>
<evidence type="ECO:0000256" key="15">
    <source>
        <dbReference type="ARBA" id="ARBA00022842"/>
    </source>
</evidence>
<dbReference type="PANTHER" id="PTHR46244:SF3">
    <property type="entry name" value="PHOSPHOENOLPYRUVATE-PROTEIN PHOSPHOTRANSFERASE"/>
    <property type="match status" value="1"/>
</dbReference>
<evidence type="ECO:0000256" key="8">
    <source>
        <dbReference type="ARBA" id="ARBA00022448"/>
    </source>
</evidence>
<evidence type="ECO:0000256" key="1">
    <source>
        <dbReference type="ARBA" id="ARBA00000683"/>
    </source>
</evidence>